<evidence type="ECO:0000313" key="3">
    <source>
        <dbReference type="Proteomes" id="UP000578531"/>
    </source>
</evidence>
<reference evidence="2 3" key="1">
    <citation type="journal article" date="2020" name="Genomics">
        <title>Complete, high-quality genomes from long-read metagenomic sequencing of two wolf lichen thalli reveals enigmatic genome architecture.</title>
        <authorList>
            <person name="McKenzie S.K."/>
            <person name="Walston R.F."/>
            <person name="Allen J.L."/>
        </authorList>
    </citation>
    <scope>NUCLEOTIDE SEQUENCE [LARGE SCALE GENOMIC DNA]</scope>
    <source>
        <strain evidence="2">WasteWater2</strain>
    </source>
</reference>
<dbReference type="Proteomes" id="UP000578531">
    <property type="component" value="Unassembled WGS sequence"/>
</dbReference>
<evidence type="ECO:0000256" key="1">
    <source>
        <dbReference type="SAM" id="MobiDB-lite"/>
    </source>
</evidence>
<evidence type="ECO:0000313" key="2">
    <source>
        <dbReference type="EMBL" id="KAF6235618.1"/>
    </source>
</evidence>
<gene>
    <name evidence="2" type="ORF">HO173_006301</name>
</gene>
<dbReference type="GeneID" id="59287962"/>
<sequence length="77" mass="8726">MGRRRQERLEELSNTDPESTTSLDIKECMLEVQGMSVGELAAEENHLSGLAVLRDFCIIDLEEQGKEVEEVIEALQY</sequence>
<dbReference type="EMBL" id="JACCJC010000024">
    <property type="protein sequence ID" value="KAF6235618.1"/>
    <property type="molecule type" value="Genomic_DNA"/>
</dbReference>
<dbReference type="RefSeq" id="XP_037164986.1">
    <property type="nucleotide sequence ID" value="XM_037308212.1"/>
</dbReference>
<accession>A0A8H6FVP7</accession>
<protein>
    <submittedName>
        <fullName evidence="2">Uncharacterized protein</fullName>
    </submittedName>
</protein>
<feature type="region of interest" description="Disordered" evidence="1">
    <location>
        <begin position="1"/>
        <end position="21"/>
    </location>
</feature>
<name>A0A8H6FVP7_9LECA</name>
<keyword evidence="3" id="KW-1185">Reference proteome</keyword>
<dbReference type="AlphaFoldDB" id="A0A8H6FVP7"/>
<proteinExistence type="predicted"/>
<dbReference type="OrthoDB" id="5394436at2759"/>
<organism evidence="2 3">
    <name type="scientific">Letharia columbiana</name>
    <dbReference type="NCBI Taxonomy" id="112416"/>
    <lineage>
        <taxon>Eukaryota</taxon>
        <taxon>Fungi</taxon>
        <taxon>Dikarya</taxon>
        <taxon>Ascomycota</taxon>
        <taxon>Pezizomycotina</taxon>
        <taxon>Lecanoromycetes</taxon>
        <taxon>OSLEUM clade</taxon>
        <taxon>Lecanoromycetidae</taxon>
        <taxon>Lecanorales</taxon>
        <taxon>Lecanorineae</taxon>
        <taxon>Parmeliaceae</taxon>
        <taxon>Letharia</taxon>
    </lineage>
</organism>
<comment type="caution">
    <text evidence="2">The sequence shown here is derived from an EMBL/GenBank/DDBJ whole genome shotgun (WGS) entry which is preliminary data.</text>
</comment>
<feature type="compositionally biased region" description="Polar residues" evidence="1">
    <location>
        <begin position="12"/>
        <end position="21"/>
    </location>
</feature>